<evidence type="ECO:0000256" key="5">
    <source>
        <dbReference type="PIRSR" id="PIRSR602401-1"/>
    </source>
</evidence>
<dbReference type="EMBL" id="WVTA01000015">
    <property type="protein sequence ID" value="KAK3201725.1"/>
    <property type="molecule type" value="Genomic_DNA"/>
</dbReference>
<comment type="caution">
    <text evidence="8">The sequence shown here is derived from an EMBL/GenBank/DDBJ whole genome shotgun (WGS) entry which is preliminary data.</text>
</comment>
<dbReference type="PRINTS" id="PR00463">
    <property type="entry name" value="EP450I"/>
</dbReference>
<keyword evidence="2" id="KW-0285">Flavoprotein</keyword>
<evidence type="ECO:0000256" key="2">
    <source>
        <dbReference type="ARBA" id="ARBA00022630"/>
    </source>
</evidence>
<dbReference type="GO" id="GO:0005506">
    <property type="term" value="F:iron ion binding"/>
    <property type="evidence" value="ECO:0007669"/>
    <property type="project" value="InterPro"/>
</dbReference>
<reference evidence="8 9" key="1">
    <citation type="submission" date="2021-02" db="EMBL/GenBank/DDBJ databases">
        <title>Genome assembly of Pseudopithomyces chartarum.</title>
        <authorList>
            <person name="Jauregui R."/>
            <person name="Singh J."/>
            <person name="Voisey C."/>
        </authorList>
    </citation>
    <scope>NUCLEOTIDE SEQUENCE [LARGE SCALE GENOMIC DNA]</scope>
    <source>
        <strain evidence="8 9">AGR01</strain>
    </source>
</reference>
<dbReference type="SUPFAM" id="SSF51905">
    <property type="entry name" value="FAD/NAD(P)-binding domain"/>
    <property type="match status" value="1"/>
</dbReference>
<dbReference type="Proteomes" id="UP001280581">
    <property type="component" value="Unassembled WGS sequence"/>
</dbReference>
<dbReference type="InterPro" id="IPR050816">
    <property type="entry name" value="Flavin-dep_Halogenase_NPB"/>
</dbReference>
<feature type="binding site" description="axial binding residue" evidence="5">
    <location>
        <position position="234"/>
    </location>
    <ligand>
        <name>heme</name>
        <dbReference type="ChEBI" id="CHEBI:30413"/>
    </ligand>
    <ligandPart>
        <name>Fe</name>
        <dbReference type="ChEBI" id="CHEBI:18248"/>
    </ligandPart>
</feature>
<accession>A0AAN6RDZ4</accession>
<keyword evidence="5" id="KW-0479">Metal-binding</keyword>
<protein>
    <recommendedName>
        <fullName evidence="7">FAD-binding domain-containing protein</fullName>
    </recommendedName>
</protein>
<dbReference type="GO" id="GO:0020037">
    <property type="term" value="F:heme binding"/>
    <property type="evidence" value="ECO:0007669"/>
    <property type="project" value="InterPro"/>
</dbReference>
<evidence type="ECO:0000313" key="9">
    <source>
        <dbReference type="Proteomes" id="UP001280581"/>
    </source>
</evidence>
<comment type="similarity">
    <text evidence="1">Belongs to the flavin-dependent halogenase family.</text>
</comment>
<dbReference type="InterPro" id="IPR002401">
    <property type="entry name" value="Cyt_P450_E_grp-I"/>
</dbReference>
<keyword evidence="5" id="KW-0349">Heme</keyword>
<evidence type="ECO:0000256" key="6">
    <source>
        <dbReference type="SAM" id="MobiDB-lite"/>
    </source>
</evidence>
<dbReference type="InterPro" id="IPR036188">
    <property type="entry name" value="FAD/NAD-bd_sf"/>
</dbReference>
<keyword evidence="3" id="KW-0274">FAD</keyword>
<keyword evidence="4" id="KW-0560">Oxidoreductase</keyword>
<feature type="region of interest" description="Disordered" evidence="6">
    <location>
        <begin position="801"/>
        <end position="836"/>
    </location>
</feature>
<keyword evidence="5" id="KW-0408">Iron</keyword>
<comment type="cofactor">
    <cofactor evidence="5">
        <name>heme</name>
        <dbReference type="ChEBI" id="CHEBI:30413"/>
    </cofactor>
</comment>
<dbReference type="Gene3D" id="3.50.50.60">
    <property type="entry name" value="FAD/NAD(P)-binding domain"/>
    <property type="match status" value="1"/>
</dbReference>
<dbReference type="PANTHER" id="PTHR43747">
    <property type="entry name" value="FAD-BINDING PROTEIN"/>
    <property type="match status" value="1"/>
</dbReference>
<name>A0AAN6RDZ4_9PLEO</name>
<dbReference type="InterPro" id="IPR036396">
    <property type="entry name" value="Cyt_P450_sf"/>
</dbReference>
<organism evidence="8 9">
    <name type="scientific">Pseudopithomyces chartarum</name>
    <dbReference type="NCBI Taxonomy" id="1892770"/>
    <lineage>
        <taxon>Eukaryota</taxon>
        <taxon>Fungi</taxon>
        <taxon>Dikarya</taxon>
        <taxon>Ascomycota</taxon>
        <taxon>Pezizomycotina</taxon>
        <taxon>Dothideomycetes</taxon>
        <taxon>Pleosporomycetidae</taxon>
        <taxon>Pleosporales</taxon>
        <taxon>Massarineae</taxon>
        <taxon>Didymosphaeriaceae</taxon>
        <taxon>Pseudopithomyces</taxon>
    </lineage>
</organism>
<evidence type="ECO:0000313" key="8">
    <source>
        <dbReference type="EMBL" id="KAK3201725.1"/>
    </source>
</evidence>
<sequence length="836" mass="93753">MPLRLELFTHVFKGGLARFEIAKYFPTHFNYLLREFQTKWRDFNSSVYHDKKSNMEDVPIVSFWDHMKDGGIPEAQLLQTLDEALFANLDVTSSVVAWNLVFLATYPAVQEKLLDEIQAIARGGPDALGPYIRNNDSYLAACIKETARHRPIMSADVLKPVAFSIPQAPPTDRVVGDWVIPKNTMVIVDTFAVNMRKEFWGMDAHIYRPSRFLEFNEKNERYQWWRYGLGPRQCMGKYLADYMLRALLFYVIKTISVETAEGGSLEKMLGDEMKTWVRTPQIKLRSKFLMETPTSCSVLVIGAGPGGSFAAAAFAREGVDVVLLEAETFPRYHIGESMLASMRFFLRFIDLDTEFDNHGFNQKRGAAFKINEKQEGYTDFIAANGEGNHSWNVIRSEADDMMFRHAAKCGAKVFDGTKVDKVNFEPCPDTFNDIGRPTSVEWSRKNGERGAIKFDYLVDASGRAGVVSTKYMKNRKFNQSLKNVAMWAYWKGVQSYGMGTEREGAPLFEALSDGTGWVWNIPLHDGTMSVGVVMEQDVALRKKRAMGSPSDAEFYRHCIESAPLIKGFMEGAQMVGGCKSASNYSYSASAYSSPHLRIVGDAGCFIDPYFSSGVHLALSSSLSAVATVQAARNKDCDEATAAKWHNDKVNEGYTVFLLIVLATMKQIRAKLEPILSDWDEEGFDRAFSYYRPIIQGTAGTDFSGKLTQEELSNTVEFAMQSYNKVTPDEEAHAMKLMHEINNPVPGRVQLQLSSEDERILRTIQARKMLQCQATINLNHFTEQAVNGMAPRLARGMVGLAPATQTERGAEDSAPPRVPVRMDDESNVATKHGVKTH</sequence>
<proteinExistence type="inferred from homology"/>
<evidence type="ECO:0000256" key="4">
    <source>
        <dbReference type="ARBA" id="ARBA00023002"/>
    </source>
</evidence>
<evidence type="ECO:0000259" key="7">
    <source>
        <dbReference type="Pfam" id="PF01494"/>
    </source>
</evidence>
<dbReference type="InterPro" id="IPR002938">
    <property type="entry name" value="FAD-bd"/>
</dbReference>
<dbReference type="AlphaFoldDB" id="A0AAN6RDZ4"/>
<dbReference type="Gene3D" id="1.10.630.10">
    <property type="entry name" value="Cytochrome P450"/>
    <property type="match status" value="1"/>
</dbReference>
<feature type="domain" description="FAD-binding" evidence="7">
    <location>
        <begin position="296"/>
        <end position="618"/>
    </location>
</feature>
<dbReference type="InterPro" id="IPR001128">
    <property type="entry name" value="Cyt_P450"/>
</dbReference>
<evidence type="ECO:0000256" key="1">
    <source>
        <dbReference type="ARBA" id="ARBA00005706"/>
    </source>
</evidence>
<evidence type="ECO:0000256" key="3">
    <source>
        <dbReference type="ARBA" id="ARBA00022827"/>
    </source>
</evidence>
<dbReference type="SUPFAM" id="SSF48264">
    <property type="entry name" value="Cytochrome P450"/>
    <property type="match status" value="1"/>
</dbReference>
<gene>
    <name evidence="8" type="ORF">GRF29_164g484661</name>
</gene>
<dbReference type="Pfam" id="PF00067">
    <property type="entry name" value="p450"/>
    <property type="match status" value="1"/>
</dbReference>
<dbReference type="PRINTS" id="PR00385">
    <property type="entry name" value="P450"/>
</dbReference>
<dbReference type="GO" id="GO:0004497">
    <property type="term" value="F:monooxygenase activity"/>
    <property type="evidence" value="ECO:0007669"/>
    <property type="project" value="InterPro"/>
</dbReference>
<dbReference type="Pfam" id="PF01494">
    <property type="entry name" value="FAD_binding_3"/>
    <property type="match status" value="1"/>
</dbReference>
<keyword evidence="9" id="KW-1185">Reference proteome</keyword>
<dbReference type="GO" id="GO:0016705">
    <property type="term" value="F:oxidoreductase activity, acting on paired donors, with incorporation or reduction of molecular oxygen"/>
    <property type="evidence" value="ECO:0007669"/>
    <property type="project" value="InterPro"/>
</dbReference>
<dbReference type="PANTHER" id="PTHR43747:SF5">
    <property type="entry name" value="FAD-BINDING DOMAIN-CONTAINING PROTEIN"/>
    <property type="match status" value="1"/>
</dbReference>
<dbReference type="GO" id="GO:0071949">
    <property type="term" value="F:FAD binding"/>
    <property type="evidence" value="ECO:0007669"/>
    <property type="project" value="InterPro"/>
</dbReference>